<sequence>MGENAIDKGNEVGPKKRLRKVPKQICIQKTTNLVMVAQMVNDVVEAESSIPAYVNIQAGTETDDQHTKNRDVIYNGRIWFMWKAHLKVNIVDVKEQYIHCNIDDPGQQAPIYLQ</sequence>
<name>A0ABS8TCZ4_DATST</name>
<accession>A0ABS8TCZ4</accession>
<organism evidence="1 2">
    <name type="scientific">Datura stramonium</name>
    <name type="common">Jimsonweed</name>
    <name type="synonym">Common thornapple</name>
    <dbReference type="NCBI Taxonomy" id="4076"/>
    <lineage>
        <taxon>Eukaryota</taxon>
        <taxon>Viridiplantae</taxon>
        <taxon>Streptophyta</taxon>
        <taxon>Embryophyta</taxon>
        <taxon>Tracheophyta</taxon>
        <taxon>Spermatophyta</taxon>
        <taxon>Magnoliopsida</taxon>
        <taxon>eudicotyledons</taxon>
        <taxon>Gunneridae</taxon>
        <taxon>Pentapetalae</taxon>
        <taxon>asterids</taxon>
        <taxon>lamiids</taxon>
        <taxon>Solanales</taxon>
        <taxon>Solanaceae</taxon>
        <taxon>Solanoideae</taxon>
        <taxon>Datureae</taxon>
        <taxon>Datura</taxon>
    </lineage>
</organism>
<evidence type="ECO:0000313" key="1">
    <source>
        <dbReference type="EMBL" id="MCD7469342.1"/>
    </source>
</evidence>
<dbReference type="EMBL" id="JACEIK010001429">
    <property type="protein sequence ID" value="MCD7469342.1"/>
    <property type="molecule type" value="Genomic_DNA"/>
</dbReference>
<dbReference type="Proteomes" id="UP000823775">
    <property type="component" value="Unassembled WGS sequence"/>
</dbReference>
<protein>
    <submittedName>
        <fullName evidence="1">Uncharacterized protein</fullName>
    </submittedName>
</protein>
<comment type="caution">
    <text evidence="1">The sequence shown here is derived from an EMBL/GenBank/DDBJ whole genome shotgun (WGS) entry which is preliminary data.</text>
</comment>
<keyword evidence="2" id="KW-1185">Reference proteome</keyword>
<proteinExistence type="predicted"/>
<reference evidence="1 2" key="1">
    <citation type="journal article" date="2021" name="BMC Genomics">
        <title>Datura genome reveals duplications of psychoactive alkaloid biosynthetic genes and high mutation rate following tissue culture.</title>
        <authorList>
            <person name="Rajewski A."/>
            <person name="Carter-House D."/>
            <person name="Stajich J."/>
            <person name="Litt A."/>
        </authorList>
    </citation>
    <scope>NUCLEOTIDE SEQUENCE [LARGE SCALE GENOMIC DNA]</scope>
    <source>
        <strain evidence="1">AR-01</strain>
    </source>
</reference>
<gene>
    <name evidence="1" type="ORF">HAX54_008284</name>
</gene>
<evidence type="ECO:0000313" key="2">
    <source>
        <dbReference type="Proteomes" id="UP000823775"/>
    </source>
</evidence>